<dbReference type="InterPro" id="IPR000182">
    <property type="entry name" value="GNAT_dom"/>
</dbReference>
<sequence length="209" mass="21915">MITVSPAAPVDVEEATAVLAGAFRDDPVMSAFVGGDPDERERRLTHLLGVLVRTGLSSGAVDLARAEEGPAVLGVAVWSAPGNRDDGLLHTIRNIGSYLRAFGPGGLRRAARLQRAIDSARPGEAHWYLGAIGATPAGRGRGIGSALLRARLETIEAPAYLEASTERSAALYARFGFDRIGTVAGFPEPVRPVAMWRPGAPVRPGRSGS</sequence>
<dbReference type="Gene3D" id="3.40.630.30">
    <property type="match status" value="1"/>
</dbReference>
<dbReference type="InterPro" id="IPR052523">
    <property type="entry name" value="Trichothecene_AcTrans"/>
</dbReference>
<keyword evidence="3" id="KW-1185">Reference proteome</keyword>
<dbReference type="EMBL" id="MIGB01000032">
    <property type="protein sequence ID" value="OSY37198.1"/>
    <property type="molecule type" value="Genomic_DNA"/>
</dbReference>
<dbReference type="AlphaFoldDB" id="A0A1Y2MRR9"/>
<name>A0A1Y2MRR9_PSEAH</name>
<dbReference type="STRING" id="2074.BG845_04892"/>
<accession>A0A1Y2MRR9</accession>
<dbReference type="SUPFAM" id="SSF55729">
    <property type="entry name" value="Acyl-CoA N-acyltransferases (Nat)"/>
    <property type="match status" value="1"/>
</dbReference>
<evidence type="ECO:0000313" key="2">
    <source>
        <dbReference type="EMBL" id="OSY37198.1"/>
    </source>
</evidence>
<dbReference type="GO" id="GO:0016747">
    <property type="term" value="F:acyltransferase activity, transferring groups other than amino-acyl groups"/>
    <property type="evidence" value="ECO:0007669"/>
    <property type="project" value="InterPro"/>
</dbReference>
<dbReference type="PANTHER" id="PTHR42791">
    <property type="entry name" value="GNAT FAMILY ACETYLTRANSFERASE"/>
    <property type="match status" value="1"/>
</dbReference>
<evidence type="ECO:0000259" key="1">
    <source>
        <dbReference type="PROSITE" id="PS51186"/>
    </source>
</evidence>
<dbReference type="PANTHER" id="PTHR42791:SF1">
    <property type="entry name" value="N-ACETYLTRANSFERASE DOMAIN-CONTAINING PROTEIN"/>
    <property type="match status" value="1"/>
</dbReference>
<gene>
    <name evidence="2" type="ORF">BG845_04892</name>
</gene>
<keyword evidence="2" id="KW-0808">Transferase</keyword>
<dbReference type="OrthoDB" id="7057833at2"/>
<dbReference type="Proteomes" id="UP000194360">
    <property type="component" value="Unassembled WGS sequence"/>
</dbReference>
<dbReference type="InterPro" id="IPR016181">
    <property type="entry name" value="Acyl_CoA_acyltransferase"/>
</dbReference>
<comment type="caution">
    <text evidence="2">The sequence shown here is derived from an EMBL/GenBank/DDBJ whole genome shotgun (WGS) entry which is preliminary data.</text>
</comment>
<reference evidence="2 3" key="1">
    <citation type="submission" date="2016-09" db="EMBL/GenBank/DDBJ databases">
        <title>Pseudonocardia autotrophica DSM535, a candidate organism with high potential of specific P450 cytochromes.</title>
        <authorList>
            <person name="Grumaz C."/>
            <person name="Vainshtein Y."/>
            <person name="Kirstahler P."/>
            <person name="Sohn K."/>
        </authorList>
    </citation>
    <scope>NUCLEOTIDE SEQUENCE [LARGE SCALE GENOMIC DNA]</scope>
    <source>
        <strain evidence="2 3">DSM 535</strain>
    </source>
</reference>
<protein>
    <submittedName>
        <fullName evidence="2">Acetyltransferase (GNAT) family protein</fullName>
    </submittedName>
</protein>
<feature type="domain" description="N-acetyltransferase" evidence="1">
    <location>
        <begin position="2"/>
        <end position="200"/>
    </location>
</feature>
<dbReference type="Pfam" id="PF13508">
    <property type="entry name" value="Acetyltransf_7"/>
    <property type="match status" value="1"/>
</dbReference>
<dbReference type="PROSITE" id="PS51186">
    <property type="entry name" value="GNAT"/>
    <property type="match status" value="1"/>
</dbReference>
<organism evidence="2 3">
    <name type="scientific">Pseudonocardia autotrophica</name>
    <name type="common">Amycolata autotrophica</name>
    <name type="synonym">Nocardia autotrophica</name>
    <dbReference type="NCBI Taxonomy" id="2074"/>
    <lineage>
        <taxon>Bacteria</taxon>
        <taxon>Bacillati</taxon>
        <taxon>Actinomycetota</taxon>
        <taxon>Actinomycetes</taxon>
        <taxon>Pseudonocardiales</taxon>
        <taxon>Pseudonocardiaceae</taxon>
        <taxon>Pseudonocardia</taxon>
    </lineage>
</organism>
<evidence type="ECO:0000313" key="3">
    <source>
        <dbReference type="Proteomes" id="UP000194360"/>
    </source>
</evidence>
<proteinExistence type="predicted"/>
<dbReference type="RefSeq" id="WP_085915047.1">
    <property type="nucleotide sequence ID" value="NZ_AP018920.1"/>
</dbReference>